<keyword evidence="2" id="KW-0812">Transmembrane</keyword>
<feature type="compositionally biased region" description="Low complexity" evidence="1">
    <location>
        <begin position="89"/>
        <end position="151"/>
    </location>
</feature>
<feature type="transmembrane region" description="Helical" evidence="2">
    <location>
        <begin position="554"/>
        <end position="577"/>
    </location>
</feature>
<feature type="compositionally biased region" description="Basic and acidic residues" evidence="1">
    <location>
        <begin position="57"/>
        <end position="78"/>
    </location>
</feature>
<keyword evidence="4" id="KW-1185">Reference proteome</keyword>
<reference evidence="4" key="1">
    <citation type="submission" date="2016-09" db="EMBL/GenBank/DDBJ databases">
        <authorList>
            <person name="Greninger A.L."/>
            <person name="Jerome K.R."/>
            <person name="Mcnair B."/>
            <person name="Wallis C."/>
            <person name="Fang F."/>
        </authorList>
    </citation>
    <scope>NUCLEOTIDE SEQUENCE [LARGE SCALE GENOMIC DNA]</scope>
    <source>
        <strain evidence="4">M7</strain>
    </source>
</reference>
<keyword evidence="2" id="KW-0472">Membrane</keyword>
<gene>
    <name evidence="3" type="ORF">BHQ17_00225</name>
</gene>
<feature type="compositionally biased region" description="Low complexity" evidence="1">
    <location>
        <begin position="228"/>
        <end position="244"/>
    </location>
</feature>
<keyword evidence="2" id="KW-1133">Transmembrane helix</keyword>
<evidence type="ECO:0000313" key="4">
    <source>
        <dbReference type="Proteomes" id="UP000094243"/>
    </source>
</evidence>
<accession>A0A1E3S386</accession>
<proteinExistence type="predicted"/>
<evidence type="ECO:0000256" key="2">
    <source>
        <dbReference type="SAM" id="Phobius"/>
    </source>
</evidence>
<sequence length="584" mass="61857">MGAPLEFCSKRGVVAVLASGIVISLTALTGGIAPALAKPGSDDPSGPTTTVMAPAPKAKEPKQEEAPKAPKAPTEDAPKQQAPEPKGPAPAVEAPAAPSQPVPQTQAPQTQAPKTQAPQTQAPKTQAPKTQAPAAVEQPEPEPQTQAPKTTVGTTVQPTEPAVTAEPEPSATNESKPSSTAERSPASSAAPSTESKVARTTQADADAPPTSGTSVAPSEALAPDTEASKAPSSPSSESPTSESKTATRDGESETPTVSISQAAKQIKTLEPETLEAPAEDVKLAKSAEPILEKQPEPAAEKDVAAFANSIQTSLKIPGLDIGASAKTEFGVERRAERRQAEFVSNVRQWRPEWIEYDRYYRPIIANPFRAPVRIVYVYDMRPRIMYIPPLSRIVLEAARFAAYSFTAAILNPINAAIDTAQALTNIAVGSFFGGGYYPGAGLPLPPPPPRVLRYDNVPVQVRYSDATYQPFRVRRIVDVGEDARFGERKVLLDGATPAWGVWTQTPSGERQFEVHRTQQFPGLEEPQEGPLPGDYRLQLASDESSSAGLTGRDIFLMVAAGVIGTLGFGAIGLAFFLGRRRPEH</sequence>
<evidence type="ECO:0000256" key="1">
    <source>
        <dbReference type="SAM" id="MobiDB-lite"/>
    </source>
</evidence>
<feature type="region of interest" description="Disordered" evidence="1">
    <location>
        <begin position="36"/>
        <end position="260"/>
    </location>
</feature>
<name>A0A1E3S386_9MYCO</name>
<evidence type="ECO:0000313" key="3">
    <source>
        <dbReference type="EMBL" id="ODQ96633.1"/>
    </source>
</evidence>
<dbReference type="Proteomes" id="UP000094243">
    <property type="component" value="Unassembled WGS sequence"/>
</dbReference>
<dbReference type="EMBL" id="MIGZ01000001">
    <property type="protein sequence ID" value="ODQ96633.1"/>
    <property type="molecule type" value="Genomic_DNA"/>
</dbReference>
<feature type="compositionally biased region" description="Low complexity" evidence="1">
    <location>
        <begin position="158"/>
        <end position="195"/>
    </location>
</feature>
<comment type="caution">
    <text evidence="3">The sequence shown here is derived from an EMBL/GenBank/DDBJ whole genome shotgun (WGS) entry which is preliminary data.</text>
</comment>
<organism evidence="3 4">
    <name type="scientific">Mycolicibacterium holsaticum</name>
    <dbReference type="NCBI Taxonomy" id="152142"/>
    <lineage>
        <taxon>Bacteria</taxon>
        <taxon>Bacillati</taxon>
        <taxon>Actinomycetota</taxon>
        <taxon>Actinomycetes</taxon>
        <taxon>Mycobacteriales</taxon>
        <taxon>Mycobacteriaceae</taxon>
        <taxon>Mycolicibacterium</taxon>
    </lineage>
</organism>
<protein>
    <submittedName>
        <fullName evidence="3">Uncharacterized protein</fullName>
    </submittedName>
</protein>
<dbReference type="AlphaFoldDB" id="A0A1E3S386"/>